<keyword evidence="1" id="KW-1133">Transmembrane helix</keyword>
<keyword evidence="1" id="KW-0812">Transmembrane</keyword>
<organism evidence="2 3">
    <name type="scientific">Bacillus weihaiensis</name>
    <dbReference type="NCBI Taxonomy" id="1547283"/>
    <lineage>
        <taxon>Bacteria</taxon>
        <taxon>Bacillati</taxon>
        <taxon>Bacillota</taxon>
        <taxon>Bacilli</taxon>
        <taxon>Bacillales</taxon>
        <taxon>Bacillaceae</taxon>
        <taxon>Bacillus</taxon>
    </lineage>
</organism>
<feature type="transmembrane region" description="Helical" evidence="1">
    <location>
        <begin position="56"/>
        <end position="77"/>
    </location>
</feature>
<dbReference type="AlphaFoldDB" id="A0A1L3MX93"/>
<keyword evidence="1" id="KW-0472">Membrane</keyword>
<feature type="transmembrane region" description="Helical" evidence="1">
    <location>
        <begin position="25"/>
        <end position="44"/>
    </location>
</feature>
<sequence>MLIIFCFTILFVYDYFPNNSLLVEVPKSVFSFLVIGLYLVSMLFKRKRSVDSKNVLKWQVFTIVYILFLMGLFTILGGESTTGISFSNGYFWIVLFIALIGIFFQWKKVRNSQSVSS</sequence>
<feature type="transmembrane region" description="Helical" evidence="1">
    <location>
        <begin position="89"/>
        <end position="106"/>
    </location>
</feature>
<keyword evidence="3" id="KW-1185">Reference proteome</keyword>
<dbReference type="EMBL" id="CP016020">
    <property type="protein sequence ID" value="APH06964.1"/>
    <property type="molecule type" value="Genomic_DNA"/>
</dbReference>
<dbReference type="Proteomes" id="UP000181936">
    <property type="component" value="Chromosome"/>
</dbReference>
<dbReference type="KEGG" id="bwh:A9C19_05045"/>
<evidence type="ECO:0000256" key="1">
    <source>
        <dbReference type="SAM" id="Phobius"/>
    </source>
</evidence>
<accession>A0A1L3MX93</accession>
<reference evidence="2 3" key="1">
    <citation type="journal article" date="2016" name="Sci. Rep.">
        <title>Complete genome sequence and transcriptomic analysis of a novel marine strain Bacillus weihaiensis reveals the mechanism of brown algae degradation.</title>
        <authorList>
            <person name="Zhu Y."/>
            <person name="Chen P."/>
            <person name="Bao Y."/>
            <person name="Men Y."/>
            <person name="Zeng Y."/>
            <person name="Yang J."/>
            <person name="Sun J."/>
            <person name="Sun Y."/>
        </authorList>
    </citation>
    <scope>NUCLEOTIDE SEQUENCE [LARGE SCALE GENOMIC DNA]</scope>
    <source>
        <strain evidence="2 3">Alg07</strain>
    </source>
</reference>
<evidence type="ECO:0000313" key="2">
    <source>
        <dbReference type="EMBL" id="APH06964.1"/>
    </source>
</evidence>
<evidence type="ECO:0000313" key="3">
    <source>
        <dbReference type="Proteomes" id="UP000181936"/>
    </source>
</evidence>
<gene>
    <name evidence="2" type="ORF">A9C19_05045</name>
</gene>
<name>A0A1L3MX93_9BACI</name>
<protein>
    <recommendedName>
        <fullName evidence="4">Permease</fullName>
    </recommendedName>
</protein>
<proteinExistence type="predicted"/>
<evidence type="ECO:0008006" key="4">
    <source>
        <dbReference type="Google" id="ProtNLM"/>
    </source>
</evidence>